<feature type="domain" description="Thioesterase TesA-like" evidence="3">
    <location>
        <begin position="27"/>
        <end position="250"/>
    </location>
</feature>
<evidence type="ECO:0000256" key="2">
    <source>
        <dbReference type="ARBA" id="ARBA00022801"/>
    </source>
</evidence>
<name>A0A2A2DGY1_9ACTN</name>
<gene>
    <name evidence="4" type="ORF">CK936_02350</name>
</gene>
<dbReference type="SUPFAM" id="SSF53474">
    <property type="entry name" value="alpha/beta-Hydrolases"/>
    <property type="match status" value="1"/>
</dbReference>
<dbReference type="PANTHER" id="PTHR11487:SF0">
    <property type="entry name" value="S-ACYL FATTY ACID SYNTHASE THIOESTERASE, MEDIUM CHAIN"/>
    <property type="match status" value="1"/>
</dbReference>
<evidence type="ECO:0000313" key="5">
    <source>
        <dbReference type="Proteomes" id="UP000218944"/>
    </source>
</evidence>
<dbReference type="InterPro" id="IPR020802">
    <property type="entry name" value="TesA-like"/>
</dbReference>
<dbReference type="EMBL" id="NSJV01000046">
    <property type="protein sequence ID" value="PAU50512.1"/>
    <property type="molecule type" value="Genomic_DNA"/>
</dbReference>
<dbReference type="AlphaFoldDB" id="A0A2A2DGY1"/>
<sequence>MNQQGRVAPASRWIVGGAAEEAPLRLYCFPHAGGSAAEYLRWGRRMPGVRVYAIQLPGRATRFGEPAVTSMDALVGALLEEEFTGPYAFFGHSMGSLVAYELTCALRDAGRRLPERLVVSSGPAPDVPRNRTGVHRLPDDELLSAVNGRHNGIPPEVLEHPELRAMATAGLRADYTVLEEYEWRGHAPLPVPLTALAGDGETALTEGDKLTGWARHTTRGPVEVRTFSGGHFYLREQETEVVQQTLAELLGAKAGSGSR</sequence>
<dbReference type="Proteomes" id="UP000218944">
    <property type="component" value="Unassembled WGS sequence"/>
</dbReference>
<comment type="caution">
    <text evidence="4">The sequence shown here is derived from an EMBL/GenBank/DDBJ whole genome shotgun (WGS) entry which is preliminary data.</text>
</comment>
<protein>
    <submittedName>
        <fullName evidence="4">Thioesterase</fullName>
    </submittedName>
</protein>
<comment type="similarity">
    <text evidence="1">Belongs to the thioesterase family.</text>
</comment>
<dbReference type="InterPro" id="IPR012223">
    <property type="entry name" value="TEII"/>
</dbReference>
<dbReference type="GO" id="GO:0016787">
    <property type="term" value="F:hydrolase activity"/>
    <property type="evidence" value="ECO:0007669"/>
    <property type="project" value="UniProtKB-KW"/>
</dbReference>
<dbReference type="RefSeq" id="WP_095578759.1">
    <property type="nucleotide sequence ID" value="NZ_JAJQQQ010000012.1"/>
</dbReference>
<dbReference type="Pfam" id="PF00975">
    <property type="entry name" value="Thioesterase"/>
    <property type="match status" value="1"/>
</dbReference>
<evidence type="ECO:0000259" key="3">
    <source>
        <dbReference type="SMART" id="SM00824"/>
    </source>
</evidence>
<keyword evidence="2" id="KW-0378">Hydrolase</keyword>
<dbReference type="GO" id="GO:0008610">
    <property type="term" value="P:lipid biosynthetic process"/>
    <property type="evidence" value="ECO:0007669"/>
    <property type="project" value="TreeGrafter"/>
</dbReference>
<accession>A0A2A2DGY1</accession>
<dbReference type="InterPro" id="IPR029058">
    <property type="entry name" value="AB_hydrolase_fold"/>
</dbReference>
<dbReference type="SMART" id="SM00824">
    <property type="entry name" value="PKS_TE"/>
    <property type="match status" value="1"/>
</dbReference>
<evidence type="ECO:0000313" key="4">
    <source>
        <dbReference type="EMBL" id="PAU50512.1"/>
    </source>
</evidence>
<proteinExistence type="inferred from homology"/>
<dbReference type="PANTHER" id="PTHR11487">
    <property type="entry name" value="THIOESTERASE"/>
    <property type="match status" value="1"/>
</dbReference>
<keyword evidence="5" id="KW-1185">Reference proteome</keyword>
<dbReference type="Gene3D" id="3.40.50.1820">
    <property type="entry name" value="alpha/beta hydrolase"/>
    <property type="match status" value="1"/>
</dbReference>
<organism evidence="4 5">
    <name type="scientific">Streptomyces albireticuli</name>
    <dbReference type="NCBI Taxonomy" id="1940"/>
    <lineage>
        <taxon>Bacteria</taxon>
        <taxon>Bacillati</taxon>
        <taxon>Actinomycetota</taxon>
        <taxon>Actinomycetes</taxon>
        <taxon>Kitasatosporales</taxon>
        <taxon>Streptomycetaceae</taxon>
        <taxon>Streptomyces</taxon>
    </lineage>
</organism>
<reference evidence="4 5" key="1">
    <citation type="submission" date="2017-08" db="EMBL/GenBank/DDBJ databases">
        <title>Genome sequence of Streptomyces albireticuli NRRL B-1670.</title>
        <authorList>
            <person name="Graham D.E."/>
            <person name="Mahan K.M."/>
            <person name="Klingeman D.M."/>
            <person name="Hettich R.L."/>
            <person name="Parry R.J."/>
            <person name="Spain J.C."/>
        </authorList>
    </citation>
    <scope>NUCLEOTIDE SEQUENCE [LARGE SCALE GENOMIC DNA]</scope>
    <source>
        <strain evidence="4 5">NRRL B-1670</strain>
    </source>
</reference>
<dbReference type="InterPro" id="IPR001031">
    <property type="entry name" value="Thioesterase"/>
</dbReference>
<evidence type="ECO:0000256" key="1">
    <source>
        <dbReference type="ARBA" id="ARBA00007169"/>
    </source>
</evidence>